<keyword evidence="5" id="KW-1133">Transmembrane helix</keyword>
<keyword evidence="3" id="KW-1003">Cell membrane</keyword>
<dbReference type="GO" id="GO:0022857">
    <property type="term" value="F:transmembrane transporter activity"/>
    <property type="evidence" value="ECO:0007669"/>
    <property type="project" value="InterPro"/>
</dbReference>
<gene>
    <name evidence="8" type="ORF">RUN1985_v1_620001</name>
</gene>
<reference evidence="8" key="1">
    <citation type="submission" date="2015-10" db="EMBL/GenBank/DDBJ databases">
        <authorList>
            <person name="Gilbert D.G."/>
        </authorList>
    </citation>
    <scope>NUCLEOTIDE SEQUENCE</scope>
    <source>
        <strain evidence="8">Phyl III-seqv23</strain>
    </source>
</reference>
<keyword evidence="4 8" id="KW-0812">Transmembrane</keyword>
<dbReference type="AlphaFoldDB" id="A0A0S4V7V5"/>
<evidence type="ECO:0000259" key="7">
    <source>
        <dbReference type="PROSITE" id="PS50850"/>
    </source>
</evidence>
<dbReference type="CDD" id="cd17321">
    <property type="entry name" value="MFS_MMR_MDR_like"/>
    <property type="match status" value="1"/>
</dbReference>
<keyword evidence="2" id="KW-0813">Transport</keyword>
<comment type="subcellular location">
    <subcellularLocation>
        <location evidence="1">Cell membrane</location>
        <topology evidence="1">Multi-pass membrane protein</topology>
    </subcellularLocation>
</comment>
<dbReference type="GO" id="GO:0005886">
    <property type="term" value="C:plasma membrane"/>
    <property type="evidence" value="ECO:0007669"/>
    <property type="project" value="UniProtKB-SubCell"/>
</dbReference>
<dbReference type="PROSITE" id="PS50850">
    <property type="entry name" value="MFS"/>
    <property type="match status" value="1"/>
</dbReference>
<evidence type="ECO:0000256" key="5">
    <source>
        <dbReference type="ARBA" id="ARBA00022989"/>
    </source>
</evidence>
<dbReference type="Gene3D" id="1.20.1720.10">
    <property type="entry name" value="Multidrug resistance protein D"/>
    <property type="match status" value="1"/>
</dbReference>
<evidence type="ECO:0000256" key="6">
    <source>
        <dbReference type="ARBA" id="ARBA00023136"/>
    </source>
</evidence>
<dbReference type="Gene3D" id="1.20.1250.20">
    <property type="entry name" value="MFS general substrate transporter like domains"/>
    <property type="match status" value="1"/>
</dbReference>
<organism evidence="8">
    <name type="scientific">Ralstonia solanacearum</name>
    <name type="common">Pseudomonas solanacearum</name>
    <dbReference type="NCBI Taxonomy" id="305"/>
    <lineage>
        <taxon>Bacteria</taxon>
        <taxon>Pseudomonadati</taxon>
        <taxon>Pseudomonadota</taxon>
        <taxon>Betaproteobacteria</taxon>
        <taxon>Burkholderiales</taxon>
        <taxon>Burkholderiaceae</taxon>
        <taxon>Ralstonia</taxon>
        <taxon>Ralstonia solanacearum species complex</taxon>
    </lineage>
</organism>
<keyword evidence="6" id="KW-0472">Membrane</keyword>
<dbReference type="InterPro" id="IPR011701">
    <property type="entry name" value="MFS"/>
</dbReference>
<name>A0A0S4V7V5_RALSL</name>
<dbReference type="InterPro" id="IPR036259">
    <property type="entry name" value="MFS_trans_sf"/>
</dbReference>
<dbReference type="PANTHER" id="PTHR42718">
    <property type="entry name" value="MAJOR FACILITATOR SUPERFAMILY MULTIDRUG TRANSPORTER MFSC"/>
    <property type="match status" value="1"/>
</dbReference>
<evidence type="ECO:0000256" key="1">
    <source>
        <dbReference type="ARBA" id="ARBA00004651"/>
    </source>
</evidence>
<dbReference type="PANTHER" id="PTHR42718:SF46">
    <property type="entry name" value="BLR6921 PROTEIN"/>
    <property type="match status" value="1"/>
</dbReference>
<dbReference type="EMBL" id="LN899824">
    <property type="protein sequence ID" value="CUV30213.1"/>
    <property type="molecule type" value="Genomic_DNA"/>
</dbReference>
<proteinExistence type="predicted"/>
<dbReference type="InterPro" id="IPR020846">
    <property type="entry name" value="MFS_dom"/>
</dbReference>
<feature type="domain" description="Major facilitator superfamily (MFS) profile" evidence="7">
    <location>
        <begin position="37"/>
        <end position="472"/>
    </location>
</feature>
<accession>A0A0S4V7V5</accession>
<evidence type="ECO:0000256" key="2">
    <source>
        <dbReference type="ARBA" id="ARBA00022448"/>
    </source>
</evidence>
<evidence type="ECO:0000313" key="8">
    <source>
        <dbReference type="EMBL" id="CUV30213.1"/>
    </source>
</evidence>
<dbReference type="Pfam" id="PF07690">
    <property type="entry name" value="MFS_1"/>
    <property type="match status" value="1"/>
</dbReference>
<evidence type="ECO:0000256" key="3">
    <source>
        <dbReference type="ARBA" id="ARBA00022475"/>
    </source>
</evidence>
<dbReference type="PRINTS" id="PR01036">
    <property type="entry name" value="TCRTETB"/>
</dbReference>
<sequence length="479" mass="49418">MNIWKAPEKRAHMTTHSATAEVATQEVTLSTARRRMCMAALMTAAILAALDTTIANTALPEIAVDLHSSEATIIWVTNAYQIAMIAALLPFAALGESIGYRRVFIGGLTLFGIASAICGSSSTLALLVVGRAMQGVGAAAIMSVIAAFIRHIHPPKMLGRGLSTHALVVAIGFTLGPVVASTILTVASWHWLFGVNVPVAAAAIVLSVLYLPDVAGGRHRFESTSAALCTAFFGLLMFGICLMENEGGSVVAVLCTLSSLACAIGLMRKQRGHPAPMLAVDLMAIRTVRLSSLTSICAFATQSLALVSLPFLLQGTFGMPVARTGFVIAAWPLLVAVMAVAVAPLSDRYPSGLLCSVGLIVLTLGMVSLATMSGSVSSMTIAVRLAVCGIGFGLFQSPNMREIMSGATAVRSGGASAIVAISRLIGQTFGAGLVAQCFHLWPASGPQMAVCLGGACALLGCLFSAMRLTGRAGTEPAKA</sequence>
<dbReference type="SUPFAM" id="SSF103473">
    <property type="entry name" value="MFS general substrate transporter"/>
    <property type="match status" value="1"/>
</dbReference>
<evidence type="ECO:0000256" key="4">
    <source>
        <dbReference type="ARBA" id="ARBA00022692"/>
    </source>
</evidence>
<protein>
    <submittedName>
        <fullName evidence="8">Putative efflux pump antibiotic resistance transmembrane protein</fullName>
    </submittedName>
</protein>